<dbReference type="Pfam" id="PF00462">
    <property type="entry name" value="Glutaredoxin"/>
    <property type="match status" value="1"/>
</dbReference>
<dbReference type="PRINTS" id="PR00160">
    <property type="entry name" value="GLUTAREDOXIN"/>
</dbReference>
<dbReference type="InterPro" id="IPR036249">
    <property type="entry name" value="Thioredoxin-like_sf"/>
</dbReference>
<evidence type="ECO:0000313" key="2">
    <source>
        <dbReference type="EMBL" id="ANG62287.1"/>
    </source>
</evidence>
<dbReference type="OrthoDB" id="9814618at2"/>
<dbReference type="CDD" id="cd02066">
    <property type="entry name" value="GRX_family"/>
    <property type="match status" value="1"/>
</dbReference>
<evidence type="ECO:0000313" key="3">
    <source>
        <dbReference type="Proteomes" id="UP000078070"/>
    </source>
</evidence>
<dbReference type="RefSeq" id="WP_067380004.1">
    <property type="nucleotide sequence ID" value="NZ_CP015839.1"/>
</dbReference>
<dbReference type="AlphaFoldDB" id="A0A1A9EWQ7"/>
<dbReference type="Proteomes" id="UP000078070">
    <property type="component" value="Chromosome"/>
</dbReference>
<dbReference type="PROSITE" id="PS51354">
    <property type="entry name" value="GLUTAREDOXIN_2"/>
    <property type="match status" value="1"/>
</dbReference>
<dbReference type="STRING" id="1821621.A8C75_07135"/>
<feature type="domain" description="Glutaredoxin" evidence="1">
    <location>
        <begin position="4"/>
        <end position="65"/>
    </location>
</feature>
<gene>
    <name evidence="2" type="ORF">A8C75_07135</name>
</gene>
<dbReference type="InterPro" id="IPR002109">
    <property type="entry name" value="Glutaredoxin"/>
</dbReference>
<name>A0A1A9EWQ7_9GAMM</name>
<dbReference type="EMBL" id="CP015839">
    <property type="protein sequence ID" value="ANG62287.1"/>
    <property type="molecule type" value="Genomic_DNA"/>
</dbReference>
<reference evidence="2 3" key="2">
    <citation type="journal article" date="2018" name="Int. J. Syst. Evol. Microbiol.">
        <title>Marinobacterium aestuarii sp. nov., a benzene-degrading marine bacterium isolated from estuary sediment.</title>
        <authorList>
            <person name="Bae S.S."/>
            <person name="Jung J."/>
            <person name="Chung D."/>
            <person name="Baek K."/>
        </authorList>
    </citation>
    <scope>NUCLEOTIDE SEQUENCE [LARGE SCALE GENOMIC DNA]</scope>
    <source>
        <strain evidence="2 3">ST58-10</strain>
    </source>
</reference>
<dbReference type="NCBIfam" id="NF008401">
    <property type="entry name" value="PRK11200.1"/>
    <property type="match status" value="1"/>
</dbReference>
<keyword evidence="3" id="KW-1185">Reference proteome</keyword>
<protein>
    <submittedName>
        <fullName evidence="2">Glutaredoxin</fullName>
    </submittedName>
</protein>
<accession>A0A1A9EWQ7</accession>
<proteinExistence type="predicted"/>
<sequence>MERITIFGREGCGYCRRAKELCDIKSLNYRYIDIQREGISKADLEKTIGKPVLTVPQIFHGQQHIGGYTEFARLLQQTPA</sequence>
<dbReference type="KEGG" id="mars:A8C75_07135"/>
<dbReference type="Gene3D" id="3.40.30.10">
    <property type="entry name" value="Glutaredoxin"/>
    <property type="match status" value="1"/>
</dbReference>
<dbReference type="SUPFAM" id="SSF52833">
    <property type="entry name" value="Thioredoxin-like"/>
    <property type="match status" value="1"/>
</dbReference>
<dbReference type="InterPro" id="IPR014025">
    <property type="entry name" value="Glutaredoxin_subgr"/>
</dbReference>
<evidence type="ECO:0000259" key="1">
    <source>
        <dbReference type="Pfam" id="PF00462"/>
    </source>
</evidence>
<reference evidence="3" key="1">
    <citation type="submission" date="2016-05" db="EMBL/GenBank/DDBJ databases">
        <authorList>
            <person name="Baek K."/>
            <person name="Yang S.-J."/>
        </authorList>
    </citation>
    <scope>NUCLEOTIDE SEQUENCE [LARGE SCALE GENOMIC DNA]</scope>
    <source>
        <strain evidence="3">ST58-10</strain>
    </source>
</reference>
<organism evidence="2 3">
    <name type="scientific">Marinobacterium aestuarii</name>
    <dbReference type="NCBI Taxonomy" id="1821621"/>
    <lineage>
        <taxon>Bacteria</taxon>
        <taxon>Pseudomonadati</taxon>
        <taxon>Pseudomonadota</taxon>
        <taxon>Gammaproteobacteria</taxon>
        <taxon>Oceanospirillales</taxon>
        <taxon>Oceanospirillaceae</taxon>
        <taxon>Marinobacterium</taxon>
    </lineage>
</organism>